<comment type="caution">
    <text evidence="3">The sequence shown here is derived from an EMBL/GenBank/DDBJ whole genome shotgun (WGS) entry which is preliminary data.</text>
</comment>
<evidence type="ECO:0000259" key="2">
    <source>
        <dbReference type="Pfam" id="PF26640"/>
    </source>
</evidence>
<dbReference type="Pfam" id="PF26640">
    <property type="entry name" value="DUF8212"/>
    <property type="match status" value="1"/>
</dbReference>
<protein>
    <submittedName>
        <fullName evidence="3">Heterokaryon incompatibility protein-domain-containing protein</fullName>
    </submittedName>
</protein>
<dbReference type="InterPro" id="IPR058525">
    <property type="entry name" value="DUF8212"/>
</dbReference>
<name>A0AAE0N9Y9_9PEZI</name>
<reference evidence="3" key="2">
    <citation type="submission" date="2023-06" db="EMBL/GenBank/DDBJ databases">
        <authorList>
            <consortium name="Lawrence Berkeley National Laboratory"/>
            <person name="Haridas S."/>
            <person name="Hensen N."/>
            <person name="Bonometti L."/>
            <person name="Westerberg I."/>
            <person name="Brannstrom I.O."/>
            <person name="Guillou S."/>
            <person name="Cros-Aarteil S."/>
            <person name="Calhoun S."/>
            <person name="Kuo A."/>
            <person name="Mondo S."/>
            <person name="Pangilinan J."/>
            <person name="Riley R."/>
            <person name="Labutti K."/>
            <person name="Andreopoulos B."/>
            <person name="Lipzen A."/>
            <person name="Chen C."/>
            <person name="Yanf M."/>
            <person name="Daum C."/>
            <person name="Ng V."/>
            <person name="Clum A."/>
            <person name="Steindorff A."/>
            <person name="Ohm R."/>
            <person name="Martin F."/>
            <person name="Silar P."/>
            <person name="Natvig D."/>
            <person name="Lalanne C."/>
            <person name="Gautier V."/>
            <person name="Ament-Velasquez S.L."/>
            <person name="Kruys A."/>
            <person name="Hutchinson M.I."/>
            <person name="Powell A.J."/>
            <person name="Barry K."/>
            <person name="Miller A.N."/>
            <person name="Grigoriev I.V."/>
            <person name="Debuchy R."/>
            <person name="Gladieux P."/>
            <person name="Thoren M.H."/>
            <person name="Johannesson H."/>
        </authorList>
    </citation>
    <scope>NUCLEOTIDE SEQUENCE</scope>
    <source>
        <strain evidence="3">CBS 958.72</strain>
    </source>
</reference>
<dbReference type="Proteomes" id="UP001287356">
    <property type="component" value="Unassembled WGS sequence"/>
</dbReference>
<dbReference type="Pfam" id="PF06985">
    <property type="entry name" value="HET"/>
    <property type="match status" value="1"/>
</dbReference>
<gene>
    <name evidence="3" type="ORF">B0T24DRAFT_664823</name>
</gene>
<reference evidence="3" key="1">
    <citation type="journal article" date="2023" name="Mol. Phylogenet. Evol.">
        <title>Genome-scale phylogeny and comparative genomics of the fungal order Sordariales.</title>
        <authorList>
            <person name="Hensen N."/>
            <person name="Bonometti L."/>
            <person name="Westerberg I."/>
            <person name="Brannstrom I.O."/>
            <person name="Guillou S."/>
            <person name="Cros-Aarteil S."/>
            <person name="Calhoun S."/>
            <person name="Haridas S."/>
            <person name="Kuo A."/>
            <person name="Mondo S."/>
            <person name="Pangilinan J."/>
            <person name="Riley R."/>
            <person name="LaButti K."/>
            <person name="Andreopoulos B."/>
            <person name="Lipzen A."/>
            <person name="Chen C."/>
            <person name="Yan M."/>
            <person name="Daum C."/>
            <person name="Ng V."/>
            <person name="Clum A."/>
            <person name="Steindorff A."/>
            <person name="Ohm R.A."/>
            <person name="Martin F."/>
            <person name="Silar P."/>
            <person name="Natvig D.O."/>
            <person name="Lalanne C."/>
            <person name="Gautier V."/>
            <person name="Ament-Velasquez S.L."/>
            <person name="Kruys A."/>
            <person name="Hutchinson M.I."/>
            <person name="Powell A.J."/>
            <person name="Barry K."/>
            <person name="Miller A.N."/>
            <person name="Grigoriev I.V."/>
            <person name="Debuchy R."/>
            <person name="Gladieux P."/>
            <person name="Hiltunen Thoren M."/>
            <person name="Johannesson H."/>
        </authorList>
    </citation>
    <scope>NUCLEOTIDE SEQUENCE</scope>
    <source>
        <strain evidence="3">CBS 958.72</strain>
    </source>
</reference>
<proteinExistence type="predicted"/>
<evidence type="ECO:0000259" key="1">
    <source>
        <dbReference type="Pfam" id="PF06985"/>
    </source>
</evidence>
<dbReference type="AlphaFoldDB" id="A0AAE0N9Y9"/>
<dbReference type="EMBL" id="JAULSN010000003">
    <property type="protein sequence ID" value="KAK3375675.1"/>
    <property type="molecule type" value="Genomic_DNA"/>
</dbReference>
<dbReference type="PANTHER" id="PTHR10622">
    <property type="entry name" value="HET DOMAIN-CONTAINING PROTEIN"/>
    <property type="match status" value="1"/>
</dbReference>
<evidence type="ECO:0000313" key="3">
    <source>
        <dbReference type="EMBL" id="KAK3375675.1"/>
    </source>
</evidence>
<organism evidence="3 4">
    <name type="scientific">Lasiosphaeria ovina</name>
    <dbReference type="NCBI Taxonomy" id="92902"/>
    <lineage>
        <taxon>Eukaryota</taxon>
        <taxon>Fungi</taxon>
        <taxon>Dikarya</taxon>
        <taxon>Ascomycota</taxon>
        <taxon>Pezizomycotina</taxon>
        <taxon>Sordariomycetes</taxon>
        <taxon>Sordariomycetidae</taxon>
        <taxon>Sordariales</taxon>
        <taxon>Lasiosphaeriaceae</taxon>
        <taxon>Lasiosphaeria</taxon>
    </lineage>
</organism>
<feature type="domain" description="Heterokaryon incompatibility" evidence="1">
    <location>
        <begin position="22"/>
        <end position="112"/>
    </location>
</feature>
<accession>A0AAE0N9Y9</accession>
<evidence type="ECO:0000313" key="4">
    <source>
        <dbReference type="Proteomes" id="UP001287356"/>
    </source>
</evidence>
<dbReference type="PANTHER" id="PTHR10622:SF10">
    <property type="entry name" value="HET DOMAIN-CONTAINING PROTEIN"/>
    <property type="match status" value="1"/>
</dbReference>
<feature type="domain" description="DUF8212" evidence="2">
    <location>
        <begin position="225"/>
        <end position="279"/>
    </location>
</feature>
<dbReference type="InterPro" id="IPR010730">
    <property type="entry name" value="HET"/>
</dbReference>
<keyword evidence="4" id="KW-1185">Reference proteome</keyword>
<sequence length="418" mass="47729">MRLLNVRSRQLHTRYDDNIPPYAILSHTWDQQEAEVSFEDMKRPDHVHMPRYDKIENTCRLAEIEGLEWVWIDTCCIDKSSSAELSEAINSMFRWYEKAAICFAHLADVQRSDTISDLDVAFENCRWFTRGWTLQELLAPGKLVFYDRAWGVIGDRASLAGQIQRRTAIPAEYLSEHRDDFREARVGERMSWASDRNTTRREDLAYCLFGIFDIHMPLLYGEGDHAFRRLQEEILKTSVDDSIFAWSLDDIVPSLTAGREVDFSHRPSSSPLASSPRLFYCLKHSVMSHIWEARKTWEVTGRGLRIELPIYRGASSPVPFILLNGVLGGDINSQILALSLRSSSSSEEYIRGNLWMVDWNYLMGARRDTIYIRGSGVGRGRDDLSALNWLQVGYLHLKVAAGLGDRIIATCSLAIGLG</sequence>